<accession>A0A519BLL5</accession>
<dbReference type="InterPro" id="IPR024422">
    <property type="entry name" value="Protein_unknown_function_OB"/>
</dbReference>
<organism evidence="1 2">
    <name type="scientific">Candidatus Acididesulfobacter diazotrophicus</name>
    <dbReference type="NCBI Taxonomy" id="2597226"/>
    <lineage>
        <taxon>Bacteria</taxon>
        <taxon>Deltaproteobacteria</taxon>
        <taxon>Candidatus Acidulodesulfobacterales</taxon>
        <taxon>Candidatus Acididesulfobacter</taxon>
    </lineage>
</organism>
<protein>
    <submittedName>
        <fullName evidence="1">Uncharacterized protein</fullName>
    </submittedName>
</protein>
<dbReference type="Proteomes" id="UP000319296">
    <property type="component" value="Unassembled WGS sequence"/>
</dbReference>
<sequence length="289" mass="32622">MKLFTLIIFLFIFFIVFTKYQSFGFTIMHNNNYIIQKVTFGNISTSQPSNTSSIFNILKLEAHGYGNECNNIYIKDVINSISRDITLGRYMNVAIDAKLEAHYQAACYVENQGIPLVDAASNVGEYLATYVLFWHKIATPSASIFVSAKYSEILLKYSHTYPQLISDLYKSGLVKGPKLKVSNNAALNTTSISADEQYYSNSFAFNHRYINKTLELTGSIIFLDSSNSGNEVTIALQGERFNHVYCNITNKNYINQAYNIKKGQSITIIGIYKPSIIFGMELNQCKIQP</sequence>
<dbReference type="EMBL" id="SGBB01000013">
    <property type="protein sequence ID" value="RZD18143.1"/>
    <property type="molecule type" value="Genomic_DNA"/>
</dbReference>
<reference evidence="1 2" key="1">
    <citation type="journal article" date="2019" name="ISME J.">
        <title>Insights into ecological role of a new deltaproteobacterial order Candidatus Acidulodesulfobacterales by metagenomics and metatranscriptomics.</title>
        <authorList>
            <person name="Tan S."/>
            <person name="Liu J."/>
            <person name="Fang Y."/>
            <person name="Hedlund B.P."/>
            <person name="Lian Z.H."/>
            <person name="Huang L.Y."/>
            <person name="Li J.T."/>
            <person name="Huang L.N."/>
            <person name="Li W.J."/>
            <person name="Jiang H.C."/>
            <person name="Dong H.L."/>
            <person name="Shu W.S."/>
        </authorList>
    </citation>
    <scope>NUCLEOTIDE SEQUENCE [LARGE SCALE GENOMIC DNA]</scope>
    <source>
        <strain evidence="1">AP1</strain>
    </source>
</reference>
<evidence type="ECO:0000313" key="1">
    <source>
        <dbReference type="EMBL" id="RZD18143.1"/>
    </source>
</evidence>
<gene>
    <name evidence="1" type="ORF">EVG15_07370</name>
</gene>
<comment type="caution">
    <text evidence="1">The sequence shown here is derived from an EMBL/GenBank/DDBJ whole genome shotgun (WGS) entry which is preliminary data.</text>
</comment>
<dbReference type="Pfam" id="PF12869">
    <property type="entry name" value="tRNA_anti-like"/>
    <property type="match status" value="1"/>
</dbReference>
<name>A0A519BLL5_9DELT</name>
<dbReference type="AlphaFoldDB" id="A0A519BLL5"/>
<proteinExistence type="predicted"/>
<evidence type="ECO:0000313" key="2">
    <source>
        <dbReference type="Proteomes" id="UP000319296"/>
    </source>
</evidence>